<name>A0ABV9FXG4_9NOCA</name>
<comment type="caution">
    <text evidence="2">The sequence shown here is derived from an EMBL/GenBank/DDBJ whole genome shotgun (WGS) entry which is preliminary data.</text>
</comment>
<evidence type="ECO:0000256" key="1">
    <source>
        <dbReference type="SAM" id="Phobius"/>
    </source>
</evidence>
<keyword evidence="1" id="KW-0472">Membrane</keyword>
<evidence type="ECO:0000313" key="3">
    <source>
        <dbReference type="Proteomes" id="UP001595914"/>
    </source>
</evidence>
<evidence type="ECO:0008006" key="4">
    <source>
        <dbReference type="Google" id="ProtNLM"/>
    </source>
</evidence>
<accession>A0ABV9FXG4</accession>
<protein>
    <recommendedName>
        <fullName evidence="4">Adenylate cyclase</fullName>
    </recommendedName>
</protein>
<feature type="transmembrane region" description="Helical" evidence="1">
    <location>
        <begin position="6"/>
        <end position="31"/>
    </location>
</feature>
<dbReference type="EMBL" id="JBHSFO010000010">
    <property type="protein sequence ID" value="MFC4605287.1"/>
    <property type="molecule type" value="Genomic_DNA"/>
</dbReference>
<organism evidence="2 3">
    <name type="scientific">Rhodococcus kronopolitis</name>
    <dbReference type="NCBI Taxonomy" id="1460226"/>
    <lineage>
        <taxon>Bacteria</taxon>
        <taxon>Bacillati</taxon>
        <taxon>Actinomycetota</taxon>
        <taxon>Actinomycetes</taxon>
        <taxon>Mycobacteriales</taxon>
        <taxon>Nocardiaceae</taxon>
        <taxon>Rhodococcus</taxon>
    </lineage>
</organism>
<evidence type="ECO:0000313" key="2">
    <source>
        <dbReference type="EMBL" id="MFC4605287.1"/>
    </source>
</evidence>
<dbReference type="Proteomes" id="UP001595914">
    <property type="component" value="Unassembled WGS sequence"/>
</dbReference>
<proteinExistence type="predicted"/>
<keyword evidence="3" id="KW-1185">Reference proteome</keyword>
<keyword evidence="1" id="KW-0812">Transmembrane</keyword>
<sequence length="56" mass="5774">MEILVALAYVIVFLTIAVVVIGCLLLFIFSINGHFGQGKPKAGSATDLAASHGKAS</sequence>
<reference evidence="3" key="1">
    <citation type="journal article" date="2019" name="Int. J. Syst. Evol. Microbiol.">
        <title>The Global Catalogue of Microorganisms (GCM) 10K type strain sequencing project: providing services to taxonomists for standard genome sequencing and annotation.</title>
        <authorList>
            <consortium name="The Broad Institute Genomics Platform"/>
            <consortium name="The Broad Institute Genome Sequencing Center for Infectious Disease"/>
            <person name="Wu L."/>
            <person name="Ma J."/>
        </authorList>
    </citation>
    <scope>NUCLEOTIDE SEQUENCE [LARGE SCALE GENOMIC DNA]</scope>
    <source>
        <strain evidence="3">CCUG 54520</strain>
    </source>
</reference>
<gene>
    <name evidence="2" type="ORF">ACFO6S_16430</name>
</gene>
<keyword evidence="1" id="KW-1133">Transmembrane helix</keyword>
<dbReference type="RefSeq" id="WP_378418783.1">
    <property type="nucleotide sequence ID" value="NZ_JBHSFO010000010.1"/>
</dbReference>